<proteinExistence type="predicted"/>
<comment type="caution">
    <text evidence="2">The sequence shown here is derived from an EMBL/GenBank/DDBJ whole genome shotgun (WGS) entry which is preliminary data.</text>
</comment>
<sequence length="107" mass="12652">MTLDMLYEDNNIESRREAVIRGLILYLGEKIEDLIKDNQVDILYLCQSASLLLLKLKICFSLVYFTYMVMMMLQLSRMPYDICHLYRCGQKSCERRAEASWDSHRGN</sequence>
<organism evidence="2 3">
    <name type="scientific">Xenoophorus captivus</name>
    <dbReference type="NCBI Taxonomy" id="1517983"/>
    <lineage>
        <taxon>Eukaryota</taxon>
        <taxon>Metazoa</taxon>
        <taxon>Chordata</taxon>
        <taxon>Craniata</taxon>
        <taxon>Vertebrata</taxon>
        <taxon>Euteleostomi</taxon>
        <taxon>Actinopterygii</taxon>
        <taxon>Neopterygii</taxon>
        <taxon>Teleostei</taxon>
        <taxon>Neoteleostei</taxon>
        <taxon>Acanthomorphata</taxon>
        <taxon>Ovalentaria</taxon>
        <taxon>Atherinomorphae</taxon>
        <taxon>Cyprinodontiformes</taxon>
        <taxon>Goodeidae</taxon>
        <taxon>Xenoophorus</taxon>
    </lineage>
</organism>
<reference evidence="2 3" key="1">
    <citation type="submission" date="2021-06" db="EMBL/GenBank/DDBJ databases">
        <authorList>
            <person name="Palmer J.M."/>
        </authorList>
    </citation>
    <scope>NUCLEOTIDE SEQUENCE [LARGE SCALE GENOMIC DNA]</scope>
    <source>
        <strain evidence="2 3">XC_2019</strain>
        <tissue evidence="2">Muscle</tissue>
    </source>
</reference>
<gene>
    <name evidence="2" type="ORF">XENOCAPTIV_012277</name>
</gene>
<evidence type="ECO:0000256" key="1">
    <source>
        <dbReference type="SAM" id="Phobius"/>
    </source>
</evidence>
<keyword evidence="3" id="KW-1185">Reference proteome</keyword>
<dbReference type="Proteomes" id="UP001434883">
    <property type="component" value="Unassembled WGS sequence"/>
</dbReference>
<protein>
    <submittedName>
        <fullName evidence="2">Uncharacterized protein</fullName>
    </submittedName>
</protein>
<keyword evidence="1" id="KW-0812">Transmembrane</keyword>
<evidence type="ECO:0000313" key="2">
    <source>
        <dbReference type="EMBL" id="MEQ2204381.1"/>
    </source>
</evidence>
<keyword evidence="1" id="KW-1133">Transmembrane helix</keyword>
<feature type="transmembrane region" description="Helical" evidence="1">
    <location>
        <begin position="42"/>
        <end position="67"/>
    </location>
</feature>
<keyword evidence="1" id="KW-0472">Membrane</keyword>
<accession>A0ABV0R9N1</accession>
<name>A0ABV0R9N1_9TELE</name>
<dbReference type="EMBL" id="JAHRIN010036203">
    <property type="protein sequence ID" value="MEQ2204381.1"/>
    <property type="molecule type" value="Genomic_DNA"/>
</dbReference>
<evidence type="ECO:0000313" key="3">
    <source>
        <dbReference type="Proteomes" id="UP001434883"/>
    </source>
</evidence>